<dbReference type="InterPro" id="IPR045122">
    <property type="entry name" value="Csc1-like"/>
</dbReference>
<feature type="region of interest" description="Disordered" evidence="7">
    <location>
        <begin position="862"/>
        <end position="890"/>
    </location>
</feature>
<evidence type="ECO:0000313" key="13">
    <source>
        <dbReference type="Proteomes" id="UP000298493"/>
    </source>
</evidence>
<evidence type="ECO:0000256" key="4">
    <source>
        <dbReference type="ARBA" id="ARBA00022692"/>
    </source>
</evidence>
<feature type="transmembrane region" description="Helical" evidence="8">
    <location>
        <begin position="162"/>
        <end position="181"/>
    </location>
</feature>
<organism evidence="12 13">
    <name type="scientific">Venturia nashicola</name>
    <dbReference type="NCBI Taxonomy" id="86259"/>
    <lineage>
        <taxon>Eukaryota</taxon>
        <taxon>Fungi</taxon>
        <taxon>Dikarya</taxon>
        <taxon>Ascomycota</taxon>
        <taxon>Pezizomycotina</taxon>
        <taxon>Dothideomycetes</taxon>
        <taxon>Pleosporomycetidae</taxon>
        <taxon>Venturiales</taxon>
        <taxon>Venturiaceae</taxon>
        <taxon>Venturia</taxon>
    </lineage>
</organism>
<keyword evidence="13" id="KW-1185">Reference proteome</keyword>
<evidence type="ECO:0000259" key="10">
    <source>
        <dbReference type="Pfam" id="PF13967"/>
    </source>
</evidence>
<feature type="domain" description="CSC1/OSCA1-like 7TM region" evidence="9">
    <location>
        <begin position="385"/>
        <end position="663"/>
    </location>
</feature>
<dbReference type="InterPro" id="IPR003864">
    <property type="entry name" value="CSC1/OSCA1-like_7TM"/>
</dbReference>
<dbReference type="Pfam" id="PF14703">
    <property type="entry name" value="PHM7_cyt"/>
    <property type="match status" value="1"/>
</dbReference>
<feature type="transmembrane region" description="Helical" evidence="8">
    <location>
        <begin position="385"/>
        <end position="410"/>
    </location>
</feature>
<feature type="transmembrane region" description="Helical" evidence="8">
    <location>
        <begin position="521"/>
        <end position="538"/>
    </location>
</feature>
<evidence type="ECO:0000256" key="5">
    <source>
        <dbReference type="ARBA" id="ARBA00022989"/>
    </source>
</evidence>
<feature type="transmembrane region" description="Helical" evidence="8">
    <location>
        <begin position="116"/>
        <end position="140"/>
    </location>
</feature>
<feature type="domain" description="CSC1/OSCA1-like cytosolic" evidence="11">
    <location>
        <begin position="206"/>
        <end position="372"/>
    </location>
</feature>
<dbReference type="Pfam" id="PF13967">
    <property type="entry name" value="RSN1_TM"/>
    <property type="match status" value="1"/>
</dbReference>
<keyword evidence="3" id="KW-0813">Transport</keyword>
<feature type="transmembrane region" description="Helical" evidence="8">
    <location>
        <begin position="31"/>
        <end position="52"/>
    </location>
</feature>
<feature type="compositionally biased region" description="Basic and acidic residues" evidence="7">
    <location>
        <begin position="874"/>
        <end position="890"/>
    </location>
</feature>
<sequence>MPLAPRQTDIGDQFLNLISDPFQSQIQVNSIYASLIWAFVVSGGLFFLFVFLRPRNNTVYARRAKHADSKHAPPPLEKSLFAWTGSVKKIEEQELVEKIGLDAVIFLRFLRMLRNIFLLLAVIGCAVLIPINVTGGHALYSQWNNIATLMKFTPQYIFGQKFWAYVILAYVFQALVFFSVWRNYRSVLRLRRAYFNSQDYRSSLHSRTLLVTHLPRQYRTDHGLVEITEEVKSTESSPKTAVARNVKDLPKLIEKHDKTVRTLEVHLAKYLADPERLPSQRPMCKPFKDDWQDRGNDKVDAIDYLNYRRRRLEITIEEIRKTIDQRDAMSYGFISYGNIEDAHSVAYAARKKAPYKSTIRLAPKPNDLLWKNLSMTRGSRRTRGFWNGLWMVLLTIAFIPLNILSAVFLSDFSHLGLIWHGFSANLNAHPAAWGIAQGILAPSFQFFIFLALPTIFRRLYNQAGDVSKTSRERHVMTRLYAFFIINNLIVFSVFGIAFRFLAAVIEAKDESVWDAIKNAHIFANLMAGLCNLSPFWLTYAMQQNLSAAIDIAQLLPLVIAWYRRKFTHPTPRQLLELGAPQTFDYASYYNSYLYVATVGLCFGVLQPIIFAATAFYLVIELWFKRYLLQYVLITKTESGGLFWKTLVNRLLFSVILGNAVIALIVGAQGVGSNDLIGQTAANAGMLYAMVPLPFLVWAFKWACSRTYDDKMRYYSTKSLADLDGGNCEIGTAVSAPKEKRSRDRVAVRFGHPALYKPLIHPMVHAKSQHLLHEILIGDQRRGSSGQQHYNNPSSVFGYSDMYIGESDEHHKDKLSQDAVPGFEMVRESDLDFENFKRREDFRDQFGGDGELYGIPGDVVRSGTPSTFTTSNTYDGREDGHTLTRESSRTEDMELSNWYGHGVGTGQEIETAEDSRLIGERMGYGRMRLSVDIDIPAPGLDARAILRAASSEDLKDVPL</sequence>
<evidence type="ECO:0000313" key="12">
    <source>
        <dbReference type="EMBL" id="TID23682.1"/>
    </source>
</evidence>
<dbReference type="InterPro" id="IPR027815">
    <property type="entry name" value="CSC1/OSCA1-like_cyt"/>
</dbReference>
<name>A0A4Z1PMH0_9PEZI</name>
<keyword evidence="5 8" id="KW-1133">Transmembrane helix</keyword>
<dbReference type="AlphaFoldDB" id="A0A4Z1PMH0"/>
<feature type="domain" description="CSC1/OSCA1-like N-terminal transmembrane" evidence="10">
    <location>
        <begin position="31"/>
        <end position="183"/>
    </location>
</feature>
<evidence type="ECO:0000256" key="6">
    <source>
        <dbReference type="ARBA" id="ARBA00023136"/>
    </source>
</evidence>
<protein>
    <submittedName>
        <fullName evidence="12">DUF221-domain-containing protein</fullName>
    </submittedName>
</protein>
<proteinExistence type="inferred from homology"/>
<evidence type="ECO:0000259" key="9">
    <source>
        <dbReference type="Pfam" id="PF02714"/>
    </source>
</evidence>
<feature type="transmembrane region" description="Helical" evidence="8">
    <location>
        <begin position="683"/>
        <end position="703"/>
    </location>
</feature>
<evidence type="ECO:0000256" key="3">
    <source>
        <dbReference type="ARBA" id="ARBA00022448"/>
    </source>
</evidence>
<dbReference type="EMBL" id="SNSC02000006">
    <property type="protein sequence ID" value="TID23682.1"/>
    <property type="molecule type" value="Genomic_DNA"/>
</dbReference>
<keyword evidence="4 8" id="KW-0812">Transmembrane</keyword>
<feature type="transmembrane region" description="Helical" evidence="8">
    <location>
        <begin position="592"/>
        <end position="619"/>
    </location>
</feature>
<feature type="transmembrane region" description="Helical" evidence="8">
    <location>
        <begin position="479"/>
        <end position="501"/>
    </location>
</feature>
<feature type="transmembrane region" description="Helical" evidence="8">
    <location>
        <begin position="650"/>
        <end position="671"/>
    </location>
</feature>
<dbReference type="Pfam" id="PF02714">
    <property type="entry name" value="RSN1_7TM"/>
    <property type="match status" value="1"/>
</dbReference>
<comment type="subcellular location">
    <subcellularLocation>
        <location evidence="1">Membrane</location>
        <topology evidence="1">Multi-pass membrane protein</topology>
    </subcellularLocation>
</comment>
<dbReference type="GO" id="GO:0005886">
    <property type="term" value="C:plasma membrane"/>
    <property type="evidence" value="ECO:0007669"/>
    <property type="project" value="TreeGrafter"/>
</dbReference>
<feature type="transmembrane region" description="Helical" evidence="8">
    <location>
        <begin position="545"/>
        <end position="562"/>
    </location>
</feature>
<dbReference type="PANTHER" id="PTHR13018:SF149">
    <property type="entry name" value="DOMAIN PROTEIN, PUTATIVE (AFU_ORTHOLOGUE AFUA_3G11660)-RELATED"/>
    <property type="match status" value="1"/>
</dbReference>
<evidence type="ECO:0000256" key="7">
    <source>
        <dbReference type="SAM" id="MobiDB-lite"/>
    </source>
</evidence>
<dbReference type="GO" id="GO:0005227">
    <property type="term" value="F:calcium-activated cation channel activity"/>
    <property type="evidence" value="ECO:0007669"/>
    <property type="project" value="InterPro"/>
</dbReference>
<reference evidence="12 13" key="1">
    <citation type="submission" date="2019-04" db="EMBL/GenBank/DDBJ databases">
        <title>High contiguity whole genome sequence and gene annotation resource for two Venturia nashicola isolates.</title>
        <authorList>
            <person name="Prokchorchik M."/>
            <person name="Won K."/>
            <person name="Lee Y."/>
            <person name="Choi E.D."/>
            <person name="Segonzac C."/>
            <person name="Sohn K.H."/>
        </authorList>
    </citation>
    <scope>NUCLEOTIDE SEQUENCE [LARGE SCALE GENOMIC DNA]</scope>
    <source>
        <strain evidence="12 13">PRI2</strain>
    </source>
</reference>
<evidence type="ECO:0000256" key="8">
    <source>
        <dbReference type="SAM" id="Phobius"/>
    </source>
</evidence>
<evidence type="ECO:0000256" key="1">
    <source>
        <dbReference type="ARBA" id="ARBA00004141"/>
    </source>
</evidence>
<evidence type="ECO:0000256" key="2">
    <source>
        <dbReference type="ARBA" id="ARBA00007779"/>
    </source>
</evidence>
<comment type="similarity">
    <text evidence="2">Belongs to the CSC1 (TC 1.A.17) family.</text>
</comment>
<comment type="caution">
    <text evidence="12">The sequence shown here is derived from an EMBL/GenBank/DDBJ whole genome shotgun (WGS) entry which is preliminary data.</text>
</comment>
<evidence type="ECO:0000259" key="11">
    <source>
        <dbReference type="Pfam" id="PF14703"/>
    </source>
</evidence>
<feature type="transmembrane region" description="Helical" evidence="8">
    <location>
        <begin position="430"/>
        <end position="452"/>
    </location>
</feature>
<accession>A0A4Z1PMH0</accession>
<dbReference type="PANTHER" id="PTHR13018">
    <property type="entry name" value="PROBABLE MEMBRANE PROTEIN DUF221-RELATED"/>
    <property type="match status" value="1"/>
</dbReference>
<dbReference type="Proteomes" id="UP000298493">
    <property type="component" value="Unassembled WGS sequence"/>
</dbReference>
<gene>
    <name evidence="12" type="ORF">E6O75_ATG03318</name>
</gene>
<keyword evidence="6 8" id="KW-0472">Membrane</keyword>
<feature type="compositionally biased region" description="Polar residues" evidence="7">
    <location>
        <begin position="862"/>
        <end position="873"/>
    </location>
</feature>
<dbReference type="InterPro" id="IPR032880">
    <property type="entry name" value="CSC1/OSCA1-like_N"/>
</dbReference>